<proteinExistence type="predicted"/>
<protein>
    <submittedName>
        <fullName evidence="2">Uncharacterized protein</fullName>
    </submittedName>
</protein>
<dbReference type="AlphaFoldDB" id="A0A4Z1JRW2"/>
<sequence length="95" mass="11011">MFQLVQEEKESSQEKKESTSYQEDTEFANEYPFEEVKTNRSSVNTQANGSPVLETDVVIRRYEMFGESPQIRKAGLMSWVEQEAGSVRILEEIKK</sequence>
<evidence type="ECO:0000256" key="1">
    <source>
        <dbReference type="SAM" id="MobiDB-lite"/>
    </source>
</evidence>
<accession>A0A4Z1JRW2</accession>
<dbReference type="EMBL" id="PQXM01000289">
    <property type="protein sequence ID" value="TGO74330.1"/>
    <property type="molecule type" value="Genomic_DNA"/>
</dbReference>
<feature type="compositionally biased region" description="Basic and acidic residues" evidence="1">
    <location>
        <begin position="1"/>
        <end position="18"/>
    </location>
</feature>
<comment type="caution">
    <text evidence="2">The sequence shown here is derived from an EMBL/GenBank/DDBJ whole genome shotgun (WGS) entry which is preliminary data.</text>
</comment>
<feature type="region of interest" description="Disordered" evidence="1">
    <location>
        <begin position="1"/>
        <end position="29"/>
    </location>
</feature>
<reference evidence="2 3" key="1">
    <citation type="submission" date="2017-12" db="EMBL/GenBank/DDBJ databases">
        <title>Comparative genomics of Botrytis spp.</title>
        <authorList>
            <person name="Valero-Jimenez C.A."/>
            <person name="Tapia P."/>
            <person name="Veloso J."/>
            <person name="Silva-Moreno E."/>
            <person name="Staats M."/>
            <person name="Valdes J.H."/>
            <person name="Van Kan J.A.L."/>
        </authorList>
    </citation>
    <scope>NUCLEOTIDE SEQUENCE [LARGE SCALE GENOMIC DNA]</scope>
    <source>
        <strain evidence="2 3">Be9601</strain>
    </source>
</reference>
<name>A0A4Z1JRW2_9HELO</name>
<organism evidence="2 3">
    <name type="scientific">Botrytis elliptica</name>
    <dbReference type="NCBI Taxonomy" id="278938"/>
    <lineage>
        <taxon>Eukaryota</taxon>
        <taxon>Fungi</taxon>
        <taxon>Dikarya</taxon>
        <taxon>Ascomycota</taxon>
        <taxon>Pezizomycotina</taxon>
        <taxon>Leotiomycetes</taxon>
        <taxon>Helotiales</taxon>
        <taxon>Sclerotiniaceae</taxon>
        <taxon>Botrytis</taxon>
    </lineage>
</organism>
<keyword evidence="3" id="KW-1185">Reference proteome</keyword>
<evidence type="ECO:0000313" key="3">
    <source>
        <dbReference type="Proteomes" id="UP000297229"/>
    </source>
</evidence>
<gene>
    <name evidence="2" type="ORF">BELL_0291g00140</name>
</gene>
<dbReference type="Proteomes" id="UP000297229">
    <property type="component" value="Unassembled WGS sequence"/>
</dbReference>
<evidence type="ECO:0000313" key="2">
    <source>
        <dbReference type="EMBL" id="TGO74330.1"/>
    </source>
</evidence>